<feature type="transmembrane region" description="Helical" evidence="5">
    <location>
        <begin position="421"/>
        <end position="442"/>
    </location>
</feature>
<dbReference type="Proteomes" id="UP000316196">
    <property type="component" value="Unassembled WGS sequence"/>
</dbReference>
<feature type="transmembrane region" description="Helical" evidence="5">
    <location>
        <begin position="123"/>
        <end position="144"/>
    </location>
</feature>
<dbReference type="GO" id="GO:0022857">
    <property type="term" value="F:transmembrane transporter activity"/>
    <property type="evidence" value="ECO:0007669"/>
    <property type="project" value="InterPro"/>
</dbReference>
<feature type="transmembrane region" description="Helical" evidence="5">
    <location>
        <begin position="63"/>
        <end position="85"/>
    </location>
</feature>
<feature type="transmembrane region" description="Helical" evidence="5">
    <location>
        <begin position="150"/>
        <end position="167"/>
    </location>
</feature>
<feature type="transmembrane region" description="Helical" evidence="5">
    <location>
        <begin position="389"/>
        <end position="409"/>
    </location>
</feature>
<feature type="transmembrane region" description="Helical" evidence="5">
    <location>
        <begin position="249"/>
        <end position="267"/>
    </location>
</feature>
<feature type="transmembrane region" description="Helical" evidence="5">
    <location>
        <begin position="346"/>
        <end position="368"/>
    </location>
</feature>
<feature type="domain" description="Major facilitator superfamily (MFS) profile" evidence="6">
    <location>
        <begin position="1"/>
        <end position="443"/>
    </location>
</feature>
<gene>
    <name evidence="7" type="ORF">FB460_1314</name>
</gene>
<proteinExistence type="predicted"/>
<dbReference type="AlphaFoldDB" id="A0A542ZTA6"/>
<dbReference type="Pfam" id="PF07690">
    <property type="entry name" value="MFS_1"/>
    <property type="match status" value="1"/>
</dbReference>
<dbReference type="InterPro" id="IPR011701">
    <property type="entry name" value="MFS"/>
</dbReference>
<dbReference type="Gene3D" id="1.20.1250.20">
    <property type="entry name" value="MFS general substrate transporter like domains"/>
    <property type="match status" value="1"/>
</dbReference>
<dbReference type="InterPro" id="IPR020846">
    <property type="entry name" value="MFS_dom"/>
</dbReference>
<reference evidence="7 8" key="1">
    <citation type="submission" date="2019-06" db="EMBL/GenBank/DDBJ databases">
        <title>Sequencing the genomes of 1000 actinobacteria strains.</title>
        <authorList>
            <person name="Klenk H.-P."/>
        </authorList>
    </citation>
    <scope>NUCLEOTIDE SEQUENCE [LARGE SCALE GENOMIC DNA]</scope>
    <source>
        <strain evidence="7 8">DSM 8251</strain>
    </source>
</reference>
<evidence type="ECO:0000256" key="1">
    <source>
        <dbReference type="ARBA" id="ARBA00004651"/>
    </source>
</evidence>
<feature type="transmembrane region" description="Helical" evidence="5">
    <location>
        <begin position="179"/>
        <end position="199"/>
    </location>
</feature>
<organism evidence="7 8">
    <name type="scientific">Propioniferax innocua</name>
    <dbReference type="NCBI Taxonomy" id="1753"/>
    <lineage>
        <taxon>Bacteria</taxon>
        <taxon>Bacillati</taxon>
        <taxon>Actinomycetota</taxon>
        <taxon>Actinomycetes</taxon>
        <taxon>Propionibacteriales</taxon>
        <taxon>Propionibacteriaceae</taxon>
        <taxon>Propioniferax</taxon>
    </lineage>
</organism>
<keyword evidence="2 5" id="KW-0812">Transmembrane</keyword>
<feature type="transmembrane region" description="Helical" evidence="5">
    <location>
        <begin position="32"/>
        <end position="51"/>
    </location>
</feature>
<dbReference type="SUPFAM" id="SSF103473">
    <property type="entry name" value="MFS general substrate transporter"/>
    <property type="match status" value="1"/>
</dbReference>
<dbReference type="EMBL" id="VFOR01000001">
    <property type="protein sequence ID" value="TQL63499.1"/>
    <property type="molecule type" value="Genomic_DNA"/>
</dbReference>
<evidence type="ECO:0000313" key="8">
    <source>
        <dbReference type="Proteomes" id="UP000316196"/>
    </source>
</evidence>
<dbReference type="InterPro" id="IPR036259">
    <property type="entry name" value="MFS_trans_sf"/>
</dbReference>
<keyword evidence="3 5" id="KW-1133">Transmembrane helix</keyword>
<comment type="subcellular location">
    <subcellularLocation>
        <location evidence="1">Cell membrane</location>
        <topology evidence="1">Multi-pass membrane protein</topology>
    </subcellularLocation>
</comment>
<name>A0A542ZTA6_9ACTN</name>
<comment type="caution">
    <text evidence="7">The sequence shown here is derived from an EMBL/GenBank/DDBJ whole genome shotgun (WGS) entry which is preliminary data.</text>
</comment>
<keyword evidence="8" id="KW-1185">Reference proteome</keyword>
<protein>
    <submittedName>
        <fullName evidence="7">MFS transporter</fullName>
    </submittedName>
</protein>
<sequence length="448" mass="46527">MTAAIAASMVYSLAMPVLPLFPDEFGISAGSATWIVFVNSLAGAVLTPVIGRLGDVFGPKRTLLGAMASLTVGSLICAVAPNLGVMLVGRVLQGAANSSVPLSIGIARRVLPNHRVPGATSLLSATLGIGSGLGVTLAGVLLMVWEWRSVFAFTAGLGLLAFVLVWVKIPADSGGRDGRIHVGGAIGFALALGLLMVPISEAPRIGVGHPMVWGLLLGCVGVAVPWAISQWRAKDPLINLRTARVPWVAFGYLLNFITGLGIFLSLLTSVLQVQAPRDLPYGLDHNTLVAGLSLLGGNAAMLLAPRPTTWASRRFGTEKVLGTGLLIVALGYTYRIVFRGQLIEIILGYAFVQFGLAILMSGLALLLVTHAPRRETSTVQGVGTTSRMVGMGAAGSLYAGLMVQGSVLIDGRSFPTDQTLIIAFAGVAVVMAVAGVVMFIAGRRRCGA</sequence>
<feature type="transmembrane region" description="Helical" evidence="5">
    <location>
        <begin position="316"/>
        <end position="334"/>
    </location>
</feature>
<evidence type="ECO:0000256" key="3">
    <source>
        <dbReference type="ARBA" id="ARBA00022989"/>
    </source>
</evidence>
<dbReference type="GO" id="GO:0005886">
    <property type="term" value="C:plasma membrane"/>
    <property type="evidence" value="ECO:0007669"/>
    <property type="project" value="UniProtKB-SubCell"/>
</dbReference>
<evidence type="ECO:0000256" key="5">
    <source>
        <dbReference type="SAM" id="Phobius"/>
    </source>
</evidence>
<accession>A0A542ZTA6</accession>
<feature type="transmembrane region" description="Helical" evidence="5">
    <location>
        <begin position="287"/>
        <end position="304"/>
    </location>
</feature>
<evidence type="ECO:0000256" key="4">
    <source>
        <dbReference type="ARBA" id="ARBA00023136"/>
    </source>
</evidence>
<dbReference type="Gene3D" id="1.20.1720.10">
    <property type="entry name" value="Multidrug resistance protein D"/>
    <property type="match status" value="1"/>
</dbReference>
<keyword evidence="4 5" id="KW-0472">Membrane</keyword>
<dbReference type="PROSITE" id="PS50850">
    <property type="entry name" value="MFS"/>
    <property type="match status" value="1"/>
</dbReference>
<evidence type="ECO:0000259" key="6">
    <source>
        <dbReference type="PROSITE" id="PS50850"/>
    </source>
</evidence>
<evidence type="ECO:0000313" key="7">
    <source>
        <dbReference type="EMBL" id="TQL63499.1"/>
    </source>
</evidence>
<feature type="transmembrane region" description="Helical" evidence="5">
    <location>
        <begin position="211"/>
        <end position="228"/>
    </location>
</feature>
<dbReference type="PANTHER" id="PTHR42718:SF35">
    <property type="entry name" value="BLL0718 PROTEIN"/>
    <property type="match status" value="1"/>
</dbReference>
<evidence type="ECO:0000256" key="2">
    <source>
        <dbReference type="ARBA" id="ARBA00022692"/>
    </source>
</evidence>
<dbReference type="PANTHER" id="PTHR42718">
    <property type="entry name" value="MAJOR FACILITATOR SUPERFAMILY MULTIDRUG TRANSPORTER MFSC"/>
    <property type="match status" value="1"/>
</dbReference>